<gene>
    <name evidence="1" type="ORF">GGR21_002465</name>
</gene>
<accession>A0A840CPF1</accession>
<evidence type="ECO:0000313" key="1">
    <source>
        <dbReference type="EMBL" id="MBB4036559.1"/>
    </source>
</evidence>
<comment type="caution">
    <text evidence="1">The sequence shown here is derived from an EMBL/GenBank/DDBJ whole genome shotgun (WGS) entry which is preliminary data.</text>
</comment>
<evidence type="ECO:0000313" key="2">
    <source>
        <dbReference type="Proteomes" id="UP000555103"/>
    </source>
</evidence>
<reference evidence="1 2" key="1">
    <citation type="submission" date="2020-08" db="EMBL/GenBank/DDBJ databases">
        <title>Genomic Encyclopedia of Type Strains, Phase IV (KMG-IV): sequencing the most valuable type-strain genomes for metagenomic binning, comparative biology and taxonomic classification.</title>
        <authorList>
            <person name="Goeker M."/>
        </authorList>
    </citation>
    <scope>NUCLEOTIDE SEQUENCE [LARGE SCALE GENOMIC DNA]</scope>
    <source>
        <strain evidence="1 2">DSM 104969</strain>
    </source>
</reference>
<dbReference type="EMBL" id="JACIEP010000008">
    <property type="protein sequence ID" value="MBB4036559.1"/>
    <property type="molecule type" value="Genomic_DNA"/>
</dbReference>
<sequence length="62" mass="7366">MKVNLGRNEVRISKDQARKYRNKAAFVKAMIEYHKWTGIDEEKQKEAFSDAYDAMFPPKEKE</sequence>
<dbReference type="Proteomes" id="UP000555103">
    <property type="component" value="Unassembled WGS sequence"/>
</dbReference>
<dbReference type="RefSeq" id="WP_183307460.1">
    <property type="nucleotide sequence ID" value="NZ_JACIEP010000008.1"/>
</dbReference>
<proteinExistence type="predicted"/>
<organism evidence="1 2">
    <name type="scientific">Dysgonomonas hofstadii</name>
    <dbReference type="NCBI Taxonomy" id="637886"/>
    <lineage>
        <taxon>Bacteria</taxon>
        <taxon>Pseudomonadati</taxon>
        <taxon>Bacteroidota</taxon>
        <taxon>Bacteroidia</taxon>
        <taxon>Bacteroidales</taxon>
        <taxon>Dysgonomonadaceae</taxon>
        <taxon>Dysgonomonas</taxon>
    </lineage>
</organism>
<protein>
    <submittedName>
        <fullName evidence="1">Uncharacterized protein</fullName>
    </submittedName>
</protein>
<name>A0A840CPF1_9BACT</name>
<keyword evidence="2" id="KW-1185">Reference proteome</keyword>
<dbReference type="AlphaFoldDB" id="A0A840CPF1"/>